<feature type="compositionally biased region" description="Polar residues" evidence="1">
    <location>
        <begin position="105"/>
        <end position="126"/>
    </location>
</feature>
<evidence type="ECO:0000313" key="3">
    <source>
        <dbReference type="EMBL" id="VDI12193.1"/>
    </source>
</evidence>
<evidence type="ECO:0000256" key="1">
    <source>
        <dbReference type="SAM" id="MobiDB-lite"/>
    </source>
</evidence>
<feature type="non-terminal residue" evidence="3">
    <location>
        <position position="126"/>
    </location>
</feature>
<protein>
    <submittedName>
        <fullName evidence="3">Uncharacterized protein</fullName>
    </submittedName>
</protein>
<reference evidence="3" key="1">
    <citation type="submission" date="2018-11" db="EMBL/GenBank/DDBJ databases">
        <authorList>
            <person name="Alioto T."/>
            <person name="Alioto T."/>
        </authorList>
    </citation>
    <scope>NUCLEOTIDE SEQUENCE</scope>
</reference>
<feature type="transmembrane region" description="Helical" evidence="2">
    <location>
        <begin position="15"/>
        <end position="38"/>
    </location>
</feature>
<feature type="region of interest" description="Disordered" evidence="1">
    <location>
        <begin position="104"/>
        <end position="126"/>
    </location>
</feature>
<sequence>NSQVKKDHNLSNERLLLIIYILSAILAVLLSFITVHFVKNTLDKKDNTTNVLRNHDIVENQESQYIEMHANLETNNKCIPVTSIGTGNTSVWTMFEMQSHMLNEPSATSTSVRTRLNENGNSLSQQ</sequence>
<organism evidence="3 4">
    <name type="scientific">Mytilus galloprovincialis</name>
    <name type="common">Mediterranean mussel</name>
    <dbReference type="NCBI Taxonomy" id="29158"/>
    <lineage>
        <taxon>Eukaryota</taxon>
        <taxon>Metazoa</taxon>
        <taxon>Spiralia</taxon>
        <taxon>Lophotrochozoa</taxon>
        <taxon>Mollusca</taxon>
        <taxon>Bivalvia</taxon>
        <taxon>Autobranchia</taxon>
        <taxon>Pteriomorphia</taxon>
        <taxon>Mytilida</taxon>
        <taxon>Mytiloidea</taxon>
        <taxon>Mytilidae</taxon>
        <taxon>Mytilinae</taxon>
        <taxon>Mytilus</taxon>
    </lineage>
</organism>
<feature type="non-terminal residue" evidence="3">
    <location>
        <position position="1"/>
    </location>
</feature>
<dbReference type="AlphaFoldDB" id="A0A8B6D0M9"/>
<keyword evidence="2" id="KW-0472">Membrane</keyword>
<evidence type="ECO:0000313" key="4">
    <source>
        <dbReference type="Proteomes" id="UP000596742"/>
    </source>
</evidence>
<accession>A0A8B6D0M9</accession>
<dbReference type="EMBL" id="UYJE01002598">
    <property type="protein sequence ID" value="VDI12193.1"/>
    <property type="molecule type" value="Genomic_DNA"/>
</dbReference>
<keyword evidence="4" id="KW-1185">Reference proteome</keyword>
<keyword evidence="2" id="KW-0812">Transmembrane</keyword>
<gene>
    <name evidence="3" type="ORF">MGAL_10B028573</name>
</gene>
<evidence type="ECO:0000256" key="2">
    <source>
        <dbReference type="SAM" id="Phobius"/>
    </source>
</evidence>
<keyword evidence="2" id="KW-1133">Transmembrane helix</keyword>
<name>A0A8B6D0M9_MYTGA</name>
<proteinExistence type="predicted"/>
<dbReference type="Proteomes" id="UP000596742">
    <property type="component" value="Unassembled WGS sequence"/>
</dbReference>
<comment type="caution">
    <text evidence="3">The sequence shown here is derived from an EMBL/GenBank/DDBJ whole genome shotgun (WGS) entry which is preliminary data.</text>
</comment>